<organism evidence="1 2">
    <name type="scientific">Paramuricea clavata</name>
    <name type="common">Red gorgonian</name>
    <name type="synonym">Violescent sea-whip</name>
    <dbReference type="NCBI Taxonomy" id="317549"/>
    <lineage>
        <taxon>Eukaryota</taxon>
        <taxon>Metazoa</taxon>
        <taxon>Cnidaria</taxon>
        <taxon>Anthozoa</taxon>
        <taxon>Octocorallia</taxon>
        <taxon>Malacalcyonacea</taxon>
        <taxon>Plexauridae</taxon>
        <taxon>Paramuricea</taxon>
    </lineage>
</organism>
<gene>
    <name evidence="1" type="ORF">PACLA_8A006515</name>
</gene>
<name>A0A7D9JSY2_PARCT</name>
<proteinExistence type="predicted"/>
<sequence length="169" mass="19680">MINLKRTTFKRRLGNYNERLTPLKFKYKANAKQFIYNAEVKDLVVSMVEHLAKENPHREQALEYAKKALVLIHKRQKLIKLANKSDARWLVVEEYESDELADDSEDDKKSGRHKIKPPGRNSNCCKLRISDSERTLTSFPMARCEVASFFKVIVCRSLAFFVISNRLVC</sequence>
<dbReference type="Proteomes" id="UP001152795">
    <property type="component" value="Unassembled WGS sequence"/>
</dbReference>
<dbReference type="EMBL" id="CACRXK020021472">
    <property type="protein sequence ID" value="CAB4035894.1"/>
    <property type="molecule type" value="Genomic_DNA"/>
</dbReference>
<reference evidence="1" key="1">
    <citation type="submission" date="2020-04" db="EMBL/GenBank/DDBJ databases">
        <authorList>
            <person name="Alioto T."/>
            <person name="Alioto T."/>
            <person name="Gomez Garrido J."/>
        </authorList>
    </citation>
    <scope>NUCLEOTIDE SEQUENCE</scope>
    <source>
        <strain evidence="1">A484AB</strain>
    </source>
</reference>
<dbReference type="OrthoDB" id="5980032at2759"/>
<dbReference type="AlphaFoldDB" id="A0A7D9JSY2"/>
<evidence type="ECO:0000313" key="2">
    <source>
        <dbReference type="Proteomes" id="UP001152795"/>
    </source>
</evidence>
<evidence type="ECO:0000313" key="1">
    <source>
        <dbReference type="EMBL" id="CAB4035894.1"/>
    </source>
</evidence>
<keyword evidence="2" id="KW-1185">Reference proteome</keyword>
<accession>A0A7D9JSY2</accession>
<comment type="caution">
    <text evidence="1">The sequence shown here is derived from an EMBL/GenBank/DDBJ whole genome shotgun (WGS) entry which is preliminary data.</text>
</comment>
<protein>
    <submittedName>
        <fullName evidence="1">Uncharacterized protein</fullName>
    </submittedName>
</protein>